<gene>
    <name evidence="2" type="ORF">TAPDE_000589</name>
</gene>
<proteinExistence type="predicted"/>
<dbReference type="GO" id="GO:0005634">
    <property type="term" value="C:nucleus"/>
    <property type="evidence" value="ECO:0007669"/>
    <property type="project" value="TreeGrafter"/>
</dbReference>
<dbReference type="PANTHER" id="PTHR10828">
    <property type="entry name" value="M-PHASE INDUCER PHOSPHATASE DUAL SPECIFICITY PHOSPHATASE CDC25"/>
    <property type="match status" value="1"/>
</dbReference>
<evidence type="ECO:0000313" key="3">
    <source>
        <dbReference type="Proteomes" id="UP000013776"/>
    </source>
</evidence>
<sequence>MARRITAAQLKSWVSETPSTVAIIDVRDADFYGGQIVNARNVPSHQFQDRLQEVVEQTKDKERVVFHCSLSQQRGPHASRVYEAALKQALEGQGRRPEVYILEGGFVGWQKLYAEDSKLTTNYDAEHWKYGFSG</sequence>
<dbReference type="Proteomes" id="UP000013776">
    <property type="component" value="Unassembled WGS sequence"/>
</dbReference>
<feature type="domain" description="Rhodanese" evidence="1">
    <location>
        <begin position="17"/>
        <end position="118"/>
    </location>
</feature>
<dbReference type="STRING" id="1097556.R4XC69"/>
<comment type="caution">
    <text evidence="2">The sequence shown here is derived from an EMBL/GenBank/DDBJ whole genome shotgun (WGS) entry which is preliminary data.</text>
</comment>
<name>R4XC69_TAPDE</name>
<dbReference type="InterPro" id="IPR036873">
    <property type="entry name" value="Rhodanese-like_dom_sf"/>
</dbReference>
<dbReference type="PANTHER" id="PTHR10828:SF38">
    <property type="entry name" value="ARSENICAL-RESISTANCE PROTEIN 2-RELATED"/>
    <property type="match status" value="1"/>
</dbReference>
<dbReference type="OrthoDB" id="102559at2759"/>
<reference evidence="2 3" key="1">
    <citation type="journal article" date="2013" name="MBio">
        <title>Genome sequencing of the plant pathogen Taphrina deformans, the causal agent of peach leaf curl.</title>
        <authorList>
            <person name="Cisse O.H."/>
            <person name="Almeida J.M.G.C.F."/>
            <person name="Fonseca A."/>
            <person name="Kumar A.A."/>
            <person name="Salojaervi J."/>
            <person name="Overmyer K."/>
            <person name="Hauser P.M."/>
            <person name="Pagni M."/>
        </authorList>
    </citation>
    <scope>NUCLEOTIDE SEQUENCE [LARGE SCALE GENOMIC DNA]</scope>
    <source>
        <strain evidence="3">PYCC 5710 / ATCC 11124 / CBS 356.35 / IMI 108563 / JCM 9778 / NBRC 8474</strain>
    </source>
</reference>
<keyword evidence="3" id="KW-1185">Reference proteome</keyword>
<dbReference type="Pfam" id="PF00581">
    <property type="entry name" value="Rhodanese"/>
    <property type="match status" value="1"/>
</dbReference>
<dbReference type="SMART" id="SM00450">
    <property type="entry name" value="RHOD"/>
    <property type="match status" value="1"/>
</dbReference>
<evidence type="ECO:0000259" key="1">
    <source>
        <dbReference type="PROSITE" id="PS50206"/>
    </source>
</evidence>
<dbReference type="AlphaFoldDB" id="R4XC69"/>
<dbReference type="InterPro" id="IPR001763">
    <property type="entry name" value="Rhodanese-like_dom"/>
</dbReference>
<accession>R4XC69</accession>
<dbReference type="PROSITE" id="PS50206">
    <property type="entry name" value="RHODANESE_3"/>
    <property type="match status" value="1"/>
</dbReference>
<organism evidence="2 3">
    <name type="scientific">Taphrina deformans (strain PYCC 5710 / ATCC 11124 / CBS 356.35 / IMI 108563 / JCM 9778 / NBRC 8474)</name>
    <name type="common">Peach leaf curl fungus</name>
    <name type="synonym">Lalaria deformans</name>
    <dbReference type="NCBI Taxonomy" id="1097556"/>
    <lineage>
        <taxon>Eukaryota</taxon>
        <taxon>Fungi</taxon>
        <taxon>Dikarya</taxon>
        <taxon>Ascomycota</taxon>
        <taxon>Taphrinomycotina</taxon>
        <taxon>Taphrinomycetes</taxon>
        <taxon>Taphrinales</taxon>
        <taxon>Taphrinaceae</taxon>
        <taxon>Taphrina</taxon>
    </lineage>
</organism>
<dbReference type="GO" id="GO:0005737">
    <property type="term" value="C:cytoplasm"/>
    <property type="evidence" value="ECO:0007669"/>
    <property type="project" value="TreeGrafter"/>
</dbReference>
<dbReference type="eggNOG" id="KOG3772">
    <property type="taxonomic scope" value="Eukaryota"/>
</dbReference>
<dbReference type="VEuPathDB" id="FungiDB:TAPDE_000589"/>
<dbReference type="EMBL" id="CAHR02000019">
    <property type="protein sequence ID" value="CCG80930.1"/>
    <property type="molecule type" value="Genomic_DNA"/>
</dbReference>
<dbReference type="SUPFAM" id="SSF52821">
    <property type="entry name" value="Rhodanese/Cell cycle control phosphatase"/>
    <property type="match status" value="1"/>
</dbReference>
<dbReference type="Gene3D" id="3.40.250.10">
    <property type="entry name" value="Rhodanese-like domain"/>
    <property type="match status" value="1"/>
</dbReference>
<protein>
    <recommendedName>
        <fullName evidence="1">Rhodanese domain-containing protein</fullName>
    </recommendedName>
</protein>
<evidence type="ECO:0000313" key="2">
    <source>
        <dbReference type="EMBL" id="CCG80930.1"/>
    </source>
</evidence>
<dbReference type="GO" id="GO:0004725">
    <property type="term" value="F:protein tyrosine phosphatase activity"/>
    <property type="evidence" value="ECO:0007669"/>
    <property type="project" value="TreeGrafter"/>
</dbReference>